<feature type="transmembrane region" description="Helical" evidence="11">
    <location>
        <begin position="2650"/>
        <end position="2669"/>
    </location>
</feature>
<dbReference type="PANTHER" id="PTHR13715:SF99">
    <property type="entry name" value="INOSITOL 1,4,5-TRISPHOSPHATE RECEPTOR-LIKE PROTEIN A"/>
    <property type="match status" value="1"/>
</dbReference>
<dbReference type="PANTHER" id="PTHR13715">
    <property type="entry name" value="RYANODINE RECEPTOR AND IP3 RECEPTOR"/>
    <property type="match status" value="1"/>
</dbReference>
<feature type="compositionally biased region" description="Low complexity" evidence="10">
    <location>
        <begin position="740"/>
        <end position="753"/>
    </location>
</feature>
<evidence type="ECO:0000256" key="1">
    <source>
        <dbReference type="ARBA" id="ARBA00004127"/>
    </source>
</evidence>
<dbReference type="EMBL" id="JAFEUZ010000016">
    <property type="protein sequence ID" value="KAG5481950.1"/>
    <property type="molecule type" value="Genomic_DNA"/>
</dbReference>
<keyword evidence="6" id="KW-0406">Ion transport</keyword>
<evidence type="ECO:0000259" key="12">
    <source>
        <dbReference type="PROSITE" id="PS50919"/>
    </source>
</evidence>
<keyword evidence="9" id="KW-0407">Ion channel</keyword>
<evidence type="ECO:0000256" key="8">
    <source>
        <dbReference type="ARBA" id="ARBA00023286"/>
    </source>
</evidence>
<dbReference type="InterPro" id="IPR005821">
    <property type="entry name" value="Ion_trans_dom"/>
</dbReference>
<reference evidence="14" key="1">
    <citation type="journal article" date="2021" name="Microbiol. Resour. Announc.">
        <title>LGAAP: Leishmaniinae Genome Assembly and Annotation Pipeline.</title>
        <authorList>
            <person name="Almutairi H."/>
            <person name="Urbaniak M.D."/>
            <person name="Bates M.D."/>
            <person name="Jariyapan N."/>
            <person name="Kwakye-Nuako G."/>
            <person name="Thomaz-Soccol V."/>
            <person name="Al-Salem W.S."/>
            <person name="Dillon R.J."/>
            <person name="Bates P.A."/>
            <person name="Gatherer D."/>
        </authorList>
    </citation>
    <scope>NUCLEOTIDE SEQUENCE [LARGE SCALE GENOMIC DNA]</scope>
</reference>
<dbReference type="Pfam" id="PF08454">
    <property type="entry name" value="RIH_assoc"/>
    <property type="match status" value="1"/>
</dbReference>
<reference evidence="14" key="2">
    <citation type="journal article" date="2021" name="Sci. Data">
        <title>Chromosome-scale genome sequencing, assembly and annotation of six genomes from subfamily Leishmaniinae.</title>
        <authorList>
            <person name="Almutairi H."/>
            <person name="Urbaniak M.D."/>
            <person name="Bates M.D."/>
            <person name="Jariyapan N."/>
            <person name="Kwakye-Nuako G."/>
            <person name="Thomaz Soccol V."/>
            <person name="Al-Salem W.S."/>
            <person name="Dillon R.J."/>
            <person name="Bates P.A."/>
            <person name="Gatherer D."/>
        </authorList>
    </citation>
    <scope>NUCLEOTIDE SEQUENCE [LARGE SCALE GENOMIC DNA]</scope>
</reference>
<feature type="transmembrane region" description="Helical" evidence="11">
    <location>
        <begin position="2538"/>
        <end position="2560"/>
    </location>
</feature>
<keyword evidence="5 11" id="KW-1133">Transmembrane helix</keyword>
<dbReference type="PROSITE" id="PS50919">
    <property type="entry name" value="MIR"/>
    <property type="match status" value="1"/>
</dbReference>
<evidence type="ECO:0000256" key="2">
    <source>
        <dbReference type="ARBA" id="ARBA00022448"/>
    </source>
</evidence>
<keyword evidence="8" id="KW-1071">Ligand-gated ion channel</keyword>
<evidence type="ECO:0000313" key="14">
    <source>
        <dbReference type="Proteomes" id="UP000673552"/>
    </source>
</evidence>
<dbReference type="RefSeq" id="XP_067179743.1">
    <property type="nucleotide sequence ID" value="XM_067323108.1"/>
</dbReference>
<keyword evidence="2" id="KW-0813">Transport</keyword>
<proteinExistence type="predicted"/>
<dbReference type="GO" id="GO:0005262">
    <property type="term" value="F:calcium channel activity"/>
    <property type="evidence" value="ECO:0007669"/>
    <property type="project" value="InterPro"/>
</dbReference>
<dbReference type="InterPro" id="IPR014821">
    <property type="entry name" value="Ins145_P3_rcpt"/>
</dbReference>
<evidence type="ECO:0000256" key="9">
    <source>
        <dbReference type="ARBA" id="ARBA00023303"/>
    </source>
</evidence>
<gene>
    <name evidence="13" type="ORF">LSCM1_05662</name>
</gene>
<feature type="transmembrane region" description="Helical" evidence="11">
    <location>
        <begin position="2395"/>
        <end position="2414"/>
    </location>
</feature>
<feature type="compositionally biased region" description="Low complexity" evidence="10">
    <location>
        <begin position="2790"/>
        <end position="2802"/>
    </location>
</feature>
<keyword evidence="3 11" id="KW-0812">Transmembrane</keyword>
<dbReference type="GeneID" id="92515620"/>
<dbReference type="SUPFAM" id="SSF82109">
    <property type="entry name" value="MIR domain"/>
    <property type="match status" value="2"/>
</dbReference>
<sequence>MANTAAAGHRKVAHPLRYGYLIHLYKQSLDGYVVATSSLDAPVGLQRHTPETPLRYEQTVFLLRQGDPVEARANQRPDGDVVKYGQTIRLLHYAHHRYLGYHTERHAAGMKGNLRVLLERRQGNAKVLERWRIMPRYRLRVEGEPVVAGDPILLQATGTGCYLNVAPGADEEAADSGVLEVSAGESVQGFLMNLYDGDCASSMGTPPLRCGDCVRLLHTEEHKYILADPDKRQCVLRTPDSHMLEGDDVAAEGSEHAVSWYAASKEEVNYLSLFVIEGANPSKGGAVRTGGAHGFYRFKSLASGLYLRCGEAAAEEPAKGGDTGSGGRGAGQVSYVLSLEPHRHVAGTLFQLHCASPNDDQFLSNGGRVLMSCLVGSNRRVWVVAGESVAASGEDPCGSEVTIASLANRARAQGSVTLLGRARKSMRDGLEVRRLQPTALEELYTIRRLLPPLQRYAREMTCGVGGPQQVRQVCESVLRLQQLCHRAADADAEDVFEEATNARIPLGGVLDPERQSKVFQQGVGELALIVVRASLQCPYVRVEKLGSPDMVDIEASCRSAGDSVAAAGGADTKRTASAVAAPMDAARGSSLFSPMRYSDLGDLVDACFQLVRLLLYDRPRYAEALQGYTDFVMECTRHVPSALPCLAAFYRNNPALVELPMARHRLNFFVGMLAEGGHNPNVLNILQLFACCGGEGMTEAQRFIVDYFTQNRKVARQVLCPFKWMPLCEEFRTLLIAQTPPEEAAPRAPTPAAKNRKSPVETDTPAFVESESSSFQASAAPSTCTREIPKTRATPERPLDAAIETASSPTPLPPAAALLPHGPTAKMPGRRASVEALMAGIPNSFFVGATRSEGTTCFTSTQYRSKDSVAGRLLHKAVNAEDGTGTTYLPLEGLLAVMPDWPEVKDTLVAYLAAQIRLLAALAHGDGCASNRRFILEWVPRAVLVEAVRSEALPRHLRSALLELFAKVLLDVDGALNLREQIRSIRCLVSQPGSDAAVSSSYKMAMSKVPNELVVAKRLVVRFMKTTPMSGDDGVVVEYLAVLNLTDALVNAGAFKLGEYEALMQLVMRCVDPLCNDQKACLEVQSVYDCKLRALRLMSALIDVLLVREALWLVDCFRTERRPATCSQLAHINFAVPLQQRCSDEWTPPCRGDDEVDQRFCRRAGVAGDRVPDEVYKEDDREVQEELQPIAQTFTALLELANHSRSVALQRQVISVFFRTTNFLGELYAVACRVQLLTSESSVGLYANISHTATTFNQLANKSLHRTGAIARANSTLDALDEILSKWKCGTLAEKLSMMQHVGVPMQLARMLGRVVVPVSEASRQLVSRVVKALQIMAQDPCAGSELRVAVVDAAPLVYQNTNYISLVRTLFVSEADGRALMPARLLTDVVQCLYREHSVSAAIDFLSDWLRARHSSVHVVAQRQRQVWRAMVSDPQAERCIQLWQSWCSDQGCQLRERLLTSDECYAAAGRVRTHLELCRLLYLVANGSELVRADDMRQEVFGPSSLDALLQVTTDVLVPVYFRYPYVQLLQALVLDDASAVPSLLAHRDFPVFVRLCMLDAVRYLQLLGGRCWLAEVGEELQRREDAALRCAPKNEAEKAMEEARFGAGMYEDFFFGPLCACAQRVCAQYHGSASQLSSCVRSRLSAAVNELVDALCDVLQFFFDADDGVLKDLPCSATVPVRARRAPFPEERWTRTHLTALRQCLRMARESNFSGTARWRGDAFERLYARLERHMAVAAKGAGAATTAAVNRESTASATPGVVLECSDAYERSSDTDAGGCGADALTSTWMAYLRTVVLEDEGMAEENRLISAAGILLRTGARGAAFMRTLFTVLPSLEPSDMMHTLTLIRQLVVLTPNNAYDDSALLPLAAPESDVPHITVAMPAPSRQALLAQWGGDASLEVPLPLIALVGAFIGHGKADVRRAALLAGCTLLTRGHRGMQECYRGYCRRNPKEQLFLIIRNHLMEFRDELQEYHDALASGSSPSEAEHYLTQMPTCCLELKLLQLLCAGEYTPLQTYLVSQPDNNVSVNVVEALVELLSMAPKTANEVTLDLMVQLLSTIAEALQSPCIVNQDAFVAHSAADYLTSLLSEQDAFPQRGAALTAVEVVLPAASRHEPGPGGVGEGTSRAAAVEERRRCCRSLLQRMALSTLLSLIEGRDDSRLALKLVSTVDLSLLSRAMDRSAAAYEAAHGPIERKRLNGLSRGDMAGSAAALQRYFREYFHVDHPTSREELQDELAPAVGIYAFFRACHDMHFLTAARSRYSSGDGGISTEDVPGRLDEFVDKKGQSMRQVLRKSAYYGKVATRLAKIEIFRNGRLERVYFRVLNSAVHNLFDFRRTAVIQSAVRTSDNERIQQFFSDALGVMIEMKWYSAMRRFCVAYLLNFFRPEINVIGLWIVLIINLVSVIGVRAPTSPYASGTSEAIDHSLFSLGIANMCMQGVLLAEAAFGPAVVGYRIGWQSWYYERELESAKMSDTDIAADRGDALARSTRRQRPSWPQRALLSVYYAVWHAGFLPHVFFFFVSIMGFSQHRIWYAVQMMQITVNSPILANLFAALRANVKLLALTYALLLIFVLLGANISYYNFSQLFNPLGGRGNGFNCYTLSQCWLVHVDTLRSGGGIGDATEWPVFFSKDGYAYWVMLYRIAYYLVVGLVGANLFLGVIIDSLTQHRTHQQLIEADQGRKCFICGIERSEFDMVQPGAFDTHIAQEHNMWQYLFFFLYLSEKDPREHTGQEAYVQQRIGLRDLTFFPIARSLTLSAKSRSAADGPDTDGGSAADGEEDAEGGVPPAAAGASDAAGGGDKSGGAIDEVAARLIASLVENALKERLDSLLRHLEDAKGHLKESDAH</sequence>
<feature type="transmembrane region" description="Helical" evidence="11">
    <location>
        <begin position="2567"/>
        <end position="2588"/>
    </location>
</feature>
<evidence type="ECO:0000256" key="6">
    <source>
        <dbReference type="ARBA" id="ARBA00023065"/>
    </source>
</evidence>
<dbReference type="Gene3D" id="1.10.287.70">
    <property type="match status" value="1"/>
</dbReference>
<dbReference type="GO" id="GO:0016020">
    <property type="term" value="C:membrane"/>
    <property type="evidence" value="ECO:0007669"/>
    <property type="project" value="InterPro"/>
</dbReference>
<dbReference type="InterPro" id="IPR036300">
    <property type="entry name" value="MIR_dom_sf"/>
</dbReference>
<evidence type="ECO:0000256" key="4">
    <source>
        <dbReference type="ARBA" id="ARBA00022737"/>
    </source>
</evidence>
<dbReference type="Pfam" id="PF00520">
    <property type="entry name" value="Ion_trans"/>
    <property type="match status" value="1"/>
</dbReference>
<name>A0A836HD65_9TRYP</name>
<protein>
    <recommendedName>
        <fullName evidence="12">MIR domain-containing protein</fullName>
    </recommendedName>
</protein>
<evidence type="ECO:0000256" key="3">
    <source>
        <dbReference type="ARBA" id="ARBA00022692"/>
    </source>
</evidence>
<evidence type="ECO:0000313" key="13">
    <source>
        <dbReference type="EMBL" id="KAG5481950.1"/>
    </source>
</evidence>
<comment type="subcellular location">
    <subcellularLocation>
        <location evidence="1">Endomembrane system</location>
        <topology evidence="1">Multi-pass membrane protein</topology>
    </subcellularLocation>
</comment>
<feature type="transmembrane region" description="Helical" evidence="11">
    <location>
        <begin position="2506"/>
        <end position="2532"/>
    </location>
</feature>
<feature type="compositionally biased region" description="Low complexity" evidence="10">
    <location>
        <begin position="766"/>
        <end position="782"/>
    </location>
</feature>
<keyword evidence="4" id="KW-0677">Repeat</keyword>
<dbReference type="Pfam" id="PF01365">
    <property type="entry name" value="RYDR_ITPR"/>
    <property type="match status" value="1"/>
</dbReference>
<evidence type="ECO:0000256" key="10">
    <source>
        <dbReference type="SAM" id="MobiDB-lite"/>
    </source>
</evidence>
<keyword evidence="7 11" id="KW-0472">Membrane</keyword>
<dbReference type="Pfam" id="PF08709">
    <property type="entry name" value="Ins145_P3_rec"/>
    <property type="match status" value="1"/>
</dbReference>
<dbReference type="OrthoDB" id="278056at2759"/>
<keyword evidence="14" id="KW-1185">Reference proteome</keyword>
<evidence type="ECO:0000256" key="7">
    <source>
        <dbReference type="ARBA" id="ARBA00023136"/>
    </source>
</evidence>
<feature type="domain" description="MIR" evidence="12">
    <location>
        <begin position="79"/>
        <end position="136"/>
    </location>
</feature>
<dbReference type="InterPro" id="IPR016093">
    <property type="entry name" value="MIR_motif"/>
</dbReference>
<dbReference type="KEGG" id="lmat:92515620"/>
<dbReference type="InterPro" id="IPR015925">
    <property type="entry name" value="Ryanodine_IP3_receptor"/>
</dbReference>
<evidence type="ECO:0000256" key="11">
    <source>
        <dbReference type="SAM" id="Phobius"/>
    </source>
</evidence>
<dbReference type="Proteomes" id="UP000673552">
    <property type="component" value="Unassembled WGS sequence"/>
</dbReference>
<accession>A0A836HD65</accession>
<comment type="caution">
    <text evidence="13">The sequence shown here is derived from an EMBL/GenBank/DDBJ whole genome shotgun (WGS) entry which is preliminary data.</text>
</comment>
<feature type="region of interest" description="Disordered" evidence="10">
    <location>
        <begin position="2766"/>
        <end position="2809"/>
    </location>
</feature>
<dbReference type="GO" id="GO:0012505">
    <property type="term" value="C:endomembrane system"/>
    <property type="evidence" value="ECO:0007669"/>
    <property type="project" value="UniProtKB-SubCell"/>
</dbReference>
<dbReference type="InterPro" id="IPR013662">
    <property type="entry name" value="RIH_assoc-dom"/>
</dbReference>
<evidence type="ECO:0000256" key="5">
    <source>
        <dbReference type="ARBA" id="ARBA00022989"/>
    </source>
</evidence>
<feature type="region of interest" description="Disordered" evidence="10">
    <location>
        <begin position="740"/>
        <end position="793"/>
    </location>
</feature>
<dbReference type="Gene3D" id="2.80.10.50">
    <property type="match status" value="2"/>
</dbReference>
<dbReference type="InterPro" id="IPR000699">
    <property type="entry name" value="RIH_dom"/>
</dbReference>
<organism evidence="13 14">
    <name type="scientific">Leishmania martiniquensis</name>
    <dbReference type="NCBI Taxonomy" id="1580590"/>
    <lineage>
        <taxon>Eukaryota</taxon>
        <taxon>Discoba</taxon>
        <taxon>Euglenozoa</taxon>
        <taxon>Kinetoplastea</taxon>
        <taxon>Metakinetoplastina</taxon>
        <taxon>Trypanosomatida</taxon>
        <taxon>Trypanosomatidae</taxon>
        <taxon>Leishmaniinae</taxon>
        <taxon>Leishmania</taxon>
    </lineage>
</organism>